<dbReference type="PROSITE" id="PS50076">
    <property type="entry name" value="DNAJ_2"/>
    <property type="match status" value="1"/>
</dbReference>
<dbReference type="PRINTS" id="PR00625">
    <property type="entry name" value="JDOMAIN"/>
</dbReference>
<dbReference type="KEGG" id="dpo:6903952"/>
<dbReference type="InterPro" id="IPR001623">
    <property type="entry name" value="DnaJ_domain"/>
</dbReference>
<feature type="domain" description="J" evidence="1">
    <location>
        <begin position="8"/>
        <end position="72"/>
    </location>
</feature>
<dbReference type="InterPro" id="IPR052763">
    <property type="entry name" value="DnaJ_C4"/>
</dbReference>
<reference evidence="3" key="2">
    <citation type="submission" date="2025-08" db="UniProtKB">
        <authorList>
            <consortium name="RefSeq"/>
        </authorList>
    </citation>
    <scope>IDENTIFICATION</scope>
    <source>
        <strain evidence="3">MV-25-SWS-2005</strain>
        <tissue evidence="3">Whole body</tissue>
    </source>
</reference>
<evidence type="ECO:0000313" key="3">
    <source>
        <dbReference type="RefSeq" id="XP_002136565.2"/>
    </source>
</evidence>
<dbReference type="Pfam" id="PF00226">
    <property type="entry name" value="DnaJ"/>
    <property type="match status" value="1"/>
</dbReference>
<evidence type="ECO:0000259" key="1">
    <source>
        <dbReference type="PROSITE" id="PS50076"/>
    </source>
</evidence>
<gene>
    <name evidence="3" type="primary">LOC6903952</name>
</gene>
<dbReference type="InterPro" id="IPR036869">
    <property type="entry name" value="J_dom_sf"/>
</dbReference>
<dbReference type="InParanoid" id="A0A6I8V1Q1"/>
<dbReference type="AlphaFoldDB" id="A0A6I8V1Q1"/>
<dbReference type="RefSeq" id="XP_002136565.2">
    <property type="nucleotide sequence ID" value="XM_002136529.3"/>
</dbReference>
<dbReference type="PANTHER" id="PTHR44825:SF1">
    <property type="entry name" value="DNAJ HOMOLOG SUBFAMILY C MEMBER 4"/>
    <property type="match status" value="1"/>
</dbReference>
<dbReference type="ExpressionAtlas" id="A0A6I8V1Q1">
    <property type="expression patterns" value="baseline"/>
</dbReference>
<keyword evidence="2" id="KW-1185">Reference proteome</keyword>
<dbReference type="SMART" id="SM00271">
    <property type="entry name" value="DnaJ"/>
    <property type="match status" value="1"/>
</dbReference>
<dbReference type="Gene3D" id="1.10.287.110">
    <property type="entry name" value="DnaJ domain"/>
    <property type="match status" value="1"/>
</dbReference>
<sequence>MQWRRVGNLYQVLNVPANASDQEIKRAFIELSKKYHPDANSQSCDPERFSRLWEAYNTLHRPRTRKQYDNNLNIKQQRYVQADILQHNVCRDWRQFHTQMRNRQKSKWMGERMAAAPLARSLPLKSAVQDLRSGCRIVNNGTALRFKWCCTGFSLVSGLILISFKLWRGDPWKDRHPILVDTRSTPLRRDEPPSSTMLDLLWVCP</sequence>
<protein>
    <submittedName>
        <fullName evidence="3">Chaperone protein DnaJ</fullName>
    </submittedName>
</protein>
<dbReference type="Proteomes" id="UP000001819">
    <property type="component" value="Chromosome 2"/>
</dbReference>
<proteinExistence type="predicted"/>
<dbReference type="CDD" id="cd06257">
    <property type="entry name" value="DnaJ"/>
    <property type="match status" value="1"/>
</dbReference>
<organism evidence="2 3">
    <name type="scientific">Drosophila pseudoobscura pseudoobscura</name>
    <name type="common">Fruit fly</name>
    <dbReference type="NCBI Taxonomy" id="46245"/>
    <lineage>
        <taxon>Eukaryota</taxon>
        <taxon>Metazoa</taxon>
        <taxon>Ecdysozoa</taxon>
        <taxon>Arthropoda</taxon>
        <taxon>Hexapoda</taxon>
        <taxon>Insecta</taxon>
        <taxon>Pterygota</taxon>
        <taxon>Neoptera</taxon>
        <taxon>Endopterygota</taxon>
        <taxon>Diptera</taxon>
        <taxon>Brachycera</taxon>
        <taxon>Muscomorpha</taxon>
        <taxon>Ephydroidea</taxon>
        <taxon>Drosophilidae</taxon>
        <taxon>Drosophila</taxon>
        <taxon>Sophophora</taxon>
    </lineage>
</organism>
<evidence type="ECO:0000313" key="2">
    <source>
        <dbReference type="Proteomes" id="UP000001819"/>
    </source>
</evidence>
<name>A0A6I8V1Q1_DROPS</name>
<accession>A0A6I8V1Q1</accession>
<dbReference type="PANTHER" id="PTHR44825">
    <property type="match status" value="1"/>
</dbReference>
<dbReference type="SUPFAM" id="SSF46565">
    <property type="entry name" value="Chaperone J-domain"/>
    <property type="match status" value="1"/>
</dbReference>
<reference evidence="2" key="1">
    <citation type="submission" date="2024-06" db="UniProtKB">
        <authorList>
            <consortium name="RefSeq"/>
        </authorList>
    </citation>
    <scope>NUCLEOTIDE SEQUENCE [LARGE SCALE GENOMIC DNA]</scope>
    <source>
        <strain evidence="2">MV2-25</strain>
    </source>
</reference>